<evidence type="ECO:0000313" key="9">
    <source>
        <dbReference type="Proteomes" id="UP000046155"/>
    </source>
</evidence>
<dbReference type="InterPro" id="IPR036259">
    <property type="entry name" value="MFS_trans_sf"/>
</dbReference>
<evidence type="ECO:0000256" key="1">
    <source>
        <dbReference type="ARBA" id="ARBA00004651"/>
    </source>
</evidence>
<dbReference type="EMBL" id="CDRZ01000112">
    <property type="protein sequence ID" value="CEO88507.1"/>
    <property type="molecule type" value="Genomic_DNA"/>
</dbReference>
<keyword evidence="5 6" id="KW-0472">Membrane</keyword>
<dbReference type="PANTHER" id="PTHR23527">
    <property type="entry name" value="BLL3282 PROTEIN"/>
    <property type="match status" value="1"/>
</dbReference>
<reference evidence="9" key="1">
    <citation type="submission" date="2015-01" db="EMBL/GenBank/DDBJ databases">
        <authorList>
            <person name="Manzoor Shahid"/>
            <person name="Zubair Saima"/>
        </authorList>
    </citation>
    <scope>NUCLEOTIDE SEQUENCE [LARGE SCALE GENOMIC DNA]</scope>
    <source>
        <strain evidence="9">Sp3</strain>
    </source>
</reference>
<dbReference type="GO" id="GO:0022857">
    <property type="term" value="F:transmembrane transporter activity"/>
    <property type="evidence" value="ECO:0007669"/>
    <property type="project" value="InterPro"/>
</dbReference>
<feature type="transmembrane region" description="Helical" evidence="6">
    <location>
        <begin position="135"/>
        <end position="156"/>
    </location>
</feature>
<evidence type="ECO:0000259" key="7">
    <source>
        <dbReference type="PROSITE" id="PS50850"/>
    </source>
</evidence>
<feature type="transmembrane region" description="Helical" evidence="6">
    <location>
        <begin position="162"/>
        <end position="181"/>
    </location>
</feature>
<accession>A0A0B7MLF6</accession>
<protein>
    <submittedName>
        <fullName evidence="8">Nitrate transporter (MFS general substrate transporter)</fullName>
    </submittedName>
</protein>
<dbReference type="Proteomes" id="UP000046155">
    <property type="component" value="Unassembled WGS sequence"/>
</dbReference>
<dbReference type="PANTHER" id="PTHR23527:SF1">
    <property type="entry name" value="BLL3282 PROTEIN"/>
    <property type="match status" value="1"/>
</dbReference>
<dbReference type="AlphaFoldDB" id="A0A0B7MLF6"/>
<keyword evidence="9" id="KW-1185">Reference proteome</keyword>
<proteinExistence type="predicted"/>
<feature type="transmembrane region" description="Helical" evidence="6">
    <location>
        <begin position="366"/>
        <end position="384"/>
    </location>
</feature>
<evidence type="ECO:0000256" key="3">
    <source>
        <dbReference type="ARBA" id="ARBA00022692"/>
    </source>
</evidence>
<feature type="transmembrane region" description="Helical" evidence="6">
    <location>
        <begin position="208"/>
        <end position="228"/>
    </location>
</feature>
<feature type="transmembrane region" description="Helical" evidence="6">
    <location>
        <begin position="99"/>
        <end position="123"/>
    </location>
</feature>
<keyword evidence="3 6" id="KW-0812">Transmembrane</keyword>
<dbReference type="OrthoDB" id="102502at2"/>
<gene>
    <name evidence="8" type="primary">nasA</name>
    <name evidence="8" type="ORF">SSCH_20015</name>
</gene>
<dbReference type="PROSITE" id="PS50850">
    <property type="entry name" value="MFS"/>
    <property type="match status" value="1"/>
</dbReference>
<dbReference type="InterPro" id="IPR011701">
    <property type="entry name" value="MFS"/>
</dbReference>
<name>A0A0B7MLF6_9FIRM</name>
<keyword evidence="4 6" id="KW-1133">Transmembrane helix</keyword>
<sequence length="405" mass="42494">MEKSPYKYVLVFIMTFGLCFSGFTNVIYAARALDVMQIFNMSQAQLSAISSVSNLPAFFFAIWLGNLIDKRGVRKIPIILFALATVAGVARVFSPNYTILFLLTFLGCTFFLPVNIIAPKLFAPYFSAGEMGAAIGVYSSGAGLGTTLAFALGPMFSSTKAALAFIAAGYAVMMILWIIFVKEPPKAENAPAMQKTDMKAVLKSKTMWKVMLCGGLAVGAAILLNSYAVTAFIGKGMEPAAASVIATIMNFCLLVGGVVAGFIVSKVGRYNVPYVIICVGGAILYYLAYWLPVGTITYVMIGIAAFVVAGSIGVNMGRIALIPVTGEFGPENIGAAGGMNQTAVGLIGFILPTIAASIFGTNYMGVWTFAAVILVIIGILGGVLTPELGPKGKLAQEQASAATGK</sequence>
<feature type="transmembrane region" description="Helical" evidence="6">
    <location>
        <begin position="342"/>
        <end position="360"/>
    </location>
</feature>
<feature type="transmembrane region" description="Helical" evidence="6">
    <location>
        <begin position="271"/>
        <end position="290"/>
    </location>
</feature>
<evidence type="ECO:0000256" key="5">
    <source>
        <dbReference type="ARBA" id="ARBA00023136"/>
    </source>
</evidence>
<keyword evidence="2" id="KW-0813">Transport</keyword>
<dbReference type="InterPro" id="IPR020846">
    <property type="entry name" value="MFS_dom"/>
</dbReference>
<evidence type="ECO:0000256" key="2">
    <source>
        <dbReference type="ARBA" id="ARBA00022448"/>
    </source>
</evidence>
<feature type="domain" description="Major facilitator superfamily (MFS) profile" evidence="7">
    <location>
        <begin position="10"/>
        <end position="389"/>
    </location>
</feature>
<dbReference type="InterPro" id="IPR052952">
    <property type="entry name" value="MFS-Transporter"/>
</dbReference>
<dbReference type="SUPFAM" id="SSF103473">
    <property type="entry name" value="MFS general substrate transporter"/>
    <property type="match status" value="1"/>
</dbReference>
<feature type="transmembrane region" description="Helical" evidence="6">
    <location>
        <begin position="240"/>
        <end position="264"/>
    </location>
</feature>
<comment type="subcellular location">
    <subcellularLocation>
        <location evidence="1">Cell membrane</location>
        <topology evidence="1">Multi-pass membrane protein</topology>
    </subcellularLocation>
</comment>
<feature type="transmembrane region" description="Helical" evidence="6">
    <location>
        <begin position="296"/>
        <end position="321"/>
    </location>
</feature>
<organism evidence="8 9">
    <name type="scientific">Syntrophaceticus schinkii</name>
    <dbReference type="NCBI Taxonomy" id="499207"/>
    <lineage>
        <taxon>Bacteria</taxon>
        <taxon>Bacillati</taxon>
        <taxon>Bacillota</taxon>
        <taxon>Clostridia</taxon>
        <taxon>Thermoanaerobacterales</taxon>
        <taxon>Thermoanaerobacterales Family III. Incertae Sedis</taxon>
        <taxon>Syntrophaceticus</taxon>
    </lineage>
</organism>
<dbReference type="Gene3D" id="1.20.1250.20">
    <property type="entry name" value="MFS general substrate transporter like domains"/>
    <property type="match status" value="1"/>
</dbReference>
<dbReference type="RefSeq" id="WP_044664649.1">
    <property type="nucleotide sequence ID" value="NZ_CDRZ01000112.1"/>
</dbReference>
<evidence type="ECO:0000313" key="8">
    <source>
        <dbReference type="EMBL" id="CEO88507.1"/>
    </source>
</evidence>
<feature type="transmembrane region" description="Helical" evidence="6">
    <location>
        <begin position="45"/>
        <end position="64"/>
    </location>
</feature>
<dbReference type="GO" id="GO:0005886">
    <property type="term" value="C:plasma membrane"/>
    <property type="evidence" value="ECO:0007669"/>
    <property type="project" value="UniProtKB-SubCell"/>
</dbReference>
<evidence type="ECO:0000256" key="6">
    <source>
        <dbReference type="SAM" id="Phobius"/>
    </source>
</evidence>
<evidence type="ECO:0000256" key="4">
    <source>
        <dbReference type="ARBA" id="ARBA00022989"/>
    </source>
</evidence>
<dbReference type="Pfam" id="PF07690">
    <property type="entry name" value="MFS_1"/>
    <property type="match status" value="1"/>
</dbReference>